<dbReference type="InterPro" id="IPR005094">
    <property type="entry name" value="Endonuclease_MobA/VirD2"/>
</dbReference>
<accession>A0A7I8DIX8</accession>
<evidence type="ECO:0000259" key="1">
    <source>
        <dbReference type="Pfam" id="PF03432"/>
    </source>
</evidence>
<feature type="domain" description="MobA/VirD2-like nuclease" evidence="1">
    <location>
        <begin position="32"/>
        <end position="165"/>
    </location>
</feature>
<dbReference type="KEGG" id="acht:bsdcttw_14300"/>
<dbReference type="Proteomes" id="UP000515703">
    <property type="component" value="Chromosome"/>
</dbReference>
<keyword evidence="3" id="KW-1185">Reference proteome</keyword>
<reference evidence="2 3" key="2">
    <citation type="submission" date="2020-08" db="EMBL/GenBank/DDBJ databases">
        <authorList>
            <person name="Ueki A."/>
            <person name="Tonouchi A."/>
        </authorList>
    </citation>
    <scope>NUCLEOTIDE SEQUENCE [LARGE SCALE GENOMIC DNA]</scope>
    <source>
        <strain evidence="2 3">CTTW</strain>
    </source>
</reference>
<proteinExistence type="predicted"/>
<sequence length="354" mass="41698">MAIIAFFNRRKNKKGEKLTYKTLGSVRRLINYILQESKTREELMGGLLCNPKTAFEEFVLTKAIHGKLPEGAISKSEEVIHFTQSFKIEEITPELAKEIADKLLTHKLFERFQIVYAVHTDQKHIHTHFAINSVNYETGLRWHISKNDLQCIKDWSNELCRENNLSILPKMERNRIPKSRTENRLHEPVLHGEYRAIKDGRSWKAETLYTGMATKRVSRNREEFIDLMKQFGYEVRWEDSRKDITFTNWDGKKINSDKLGFPSRNFTPLTKEALEKQFAINRQVEENKNHSIQVEQSMLRSQLFKLANTLTHDYNNQYPFQNNVAFKPFYVEGQALRDRAIESQKGKGLDWERE</sequence>
<dbReference type="AlphaFoldDB" id="A0A7I8DIX8"/>
<evidence type="ECO:0000313" key="3">
    <source>
        <dbReference type="Proteomes" id="UP000515703"/>
    </source>
</evidence>
<dbReference type="EMBL" id="AP023368">
    <property type="protein sequence ID" value="BCJ98389.1"/>
    <property type="molecule type" value="Genomic_DNA"/>
</dbReference>
<protein>
    <recommendedName>
        <fullName evidence="1">MobA/VirD2-like nuclease domain-containing protein</fullName>
    </recommendedName>
</protein>
<reference evidence="2 3" key="1">
    <citation type="submission" date="2020-08" db="EMBL/GenBank/DDBJ databases">
        <title>Draft genome sequencing of an Anaerocolumna strain isolated from anoxic soil subjected to BSD treatment.</title>
        <authorList>
            <person name="Uek A."/>
            <person name="Tonouchi A."/>
        </authorList>
    </citation>
    <scope>NUCLEOTIDE SEQUENCE [LARGE SCALE GENOMIC DNA]</scope>
    <source>
        <strain evidence="2 3">CTTW</strain>
    </source>
</reference>
<dbReference type="RefSeq" id="WP_185258720.1">
    <property type="nucleotide sequence ID" value="NZ_AP023368.1"/>
</dbReference>
<name>A0A7I8DIX8_9FIRM</name>
<dbReference type="Pfam" id="PF03432">
    <property type="entry name" value="Relaxase"/>
    <property type="match status" value="1"/>
</dbReference>
<evidence type="ECO:0000313" key="2">
    <source>
        <dbReference type="EMBL" id="BCJ98389.1"/>
    </source>
</evidence>
<organism evidence="2 3">
    <name type="scientific">Anaerocolumna chitinilytica</name>
    <dbReference type="NCBI Taxonomy" id="1727145"/>
    <lineage>
        <taxon>Bacteria</taxon>
        <taxon>Bacillati</taxon>
        <taxon>Bacillota</taxon>
        <taxon>Clostridia</taxon>
        <taxon>Lachnospirales</taxon>
        <taxon>Lachnospiraceae</taxon>
        <taxon>Anaerocolumna</taxon>
    </lineage>
</organism>
<gene>
    <name evidence="2" type="ORF">bsdcttw_14300</name>
</gene>